<dbReference type="AlphaFoldDB" id="A0A212SCI5"/>
<keyword evidence="3" id="KW-1185">Reference proteome</keyword>
<name>A0A212SCI5_RHOAC</name>
<protein>
    <submittedName>
        <fullName evidence="2">Uncharacterized protein</fullName>
    </submittedName>
</protein>
<accession>A0A212SCI5</accession>
<organism evidence="2 3">
    <name type="scientific">Rhodoblastus acidophilus</name>
    <name type="common">Rhodopseudomonas acidophila</name>
    <dbReference type="NCBI Taxonomy" id="1074"/>
    <lineage>
        <taxon>Bacteria</taxon>
        <taxon>Pseudomonadati</taxon>
        <taxon>Pseudomonadota</taxon>
        <taxon>Alphaproteobacteria</taxon>
        <taxon>Hyphomicrobiales</taxon>
        <taxon>Rhodoblastaceae</taxon>
        <taxon>Rhodoblastus</taxon>
    </lineage>
</organism>
<sequence length="195" mass="21841">MPLTIDRLRLSLAFAPSQQFGLVVAIEPTTPTTNGRNQRSLAATIGGDLGPKSRQRGTPLRRVEVAEMLLHDGEDIRRHRPHAGMGASTARRQRAGASAVTKPLQPAKHRRPADPEGRHCVADLFARRPLGQRRKNLRPTLRRRPLSRTDVVKIHGPPCKTAAIWFHKLRIKLDASSSNCESIPKLCNRQIHWHQ</sequence>
<proteinExistence type="predicted"/>
<dbReference type="EMBL" id="FYDG01000025">
    <property type="protein sequence ID" value="SNB83278.1"/>
    <property type="molecule type" value="Genomic_DNA"/>
</dbReference>
<evidence type="ECO:0000313" key="3">
    <source>
        <dbReference type="Proteomes" id="UP000198418"/>
    </source>
</evidence>
<evidence type="ECO:0000256" key="1">
    <source>
        <dbReference type="SAM" id="MobiDB-lite"/>
    </source>
</evidence>
<feature type="region of interest" description="Disordered" evidence="1">
    <location>
        <begin position="78"/>
        <end position="116"/>
    </location>
</feature>
<gene>
    <name evidence="2" type="ORF">SAMN06265338_12515</name>
</gene>
<feature type="compositionally biased region" description="Polar residues" evidence="1">
    <location>
        <begin position="31"/>
        <end position="41"/>
    </location>
</feature>
<dbReference type="Proteomes" id="UP000198418">
    <property type="component" value="Unassembled WGS sequence"/>
</dbReference>
<reference evidence="3" key="1">
    <citation type="submission" date="2017-06" db="EMBL/GenBank/DDBJ databases">
        <authorList>
            <person name="Varghese N."/>
            <person name="Submissions S."/>
        </authorList>
    </citation>
    <scope>NUCLEOTIDE SEQUENCE [LARGE SCALE GENOMIC DNA]</scope>
    <source>
        <strain evidence="3">DSM 137</strain>
    </source>
</reference>
<feature type="region of interest" description="Disordered" evidence="1">
    <location>
        <begin position="31"/>
        <end position="57"/>
    </location>
</feature>
<evidence type="ECO:0000313" key="2">
    <source>
        <dbReference type="EMBL" id="SNB83278.1"/>
    </source>
</evidence>